<feature type="compositionally biased region" description="Low complexity" evidence="1">
    <location>
        <begin position="242"/>
        <end position="253"/>
    </location>
</feature>
<protein>
    <submittedName>
        <fullName evidence="2">Uncharacterized protein</fullName>
    </submittedName>
</protein>
<feature type="compositionally biased region" description="Basic residues" evidence="1">
    <location>
        <begin position="207"/>
        <end position="224"/>
    </location>
</feature>
<dbReference type="Proteomes" id="UP000218209">
    <property type="component" value="Unassembled WGS sequence"/>
</dbReference>
<evidence type="ECO:0000313" key="3">
    <source>
        <dbReference type="Proteomes" id="UP000218209"/>
    </source>
</evidence>
<evidence type="ECO:0000313" key="2">
    <source>
        <dbReference type="EMBL" id="OSX68510.1"/>
    </source>
</evidence>
<name>A0A1X6NIZ0_PORUM</name>
<sequence>MGGKTGGNRRGYRDRVVGGGGVAARAPCSVRNCSTVACLLSAAECGVAVCFRPDSGEALDGSRAASDGVAVDAGPCAPPARARRQAAAAAPQMSQRCGYPIHRPRPRPRSRSTTAAAAAGARAAPGGTPRRADHGRAGAPRADGGKGVCPPGTLEPHPSPPALGRRDQSAPARRLPAAAGVRTGAPRRRGRGRCRHGNGGLPPRPAPVRRTHEHRRQATRRASARARPGGRNDGRRARRARGATAGDVGAAAAGSARTLAILIRLPRICARGSAPPPFHPRRVMASARANRAARFRRPSPPRSLYAPRAARRAA</sequence>
<accession>A0A1X6NIZ0</accession>
<feature type="compositionally biased region" description="Low complexity" evidence="1">
    <location>
        <begin position="111"/>
        <end position="129"/>
    </location>
</feature>
<proteinExistence type="predicted"/>
<feature type="region of interest" description="Disordered" evidence="1">
    <location>
        <begin position="273"/>
        <end position="314"/>
    </location>
</feature>
<feature type="compositionally biased region" description="Basic residues" evidence="1">
    <location>
        <begin position="185"/>
        <end position="196"/>
    </location>
</feature>
<feature type="region of interest" description="Disordered" evidence="1">
    <location>
        <begin position="88"/>
        <end position="253"/>
    </location>
</feature>
<dbReference type="EMBL" id="KV920439">
    <property type="protein sequence ID" value="OSX68510.1"/>
    <property type="molecule type" value="Genomic_DNA"/>
</dbReference>
<gene>
    <name evidence="2" type="ORF">BU14_2665s0001</name>
</gene>
<dbReference type="AlphaFoldDB" id="A0A1X6NIZ0"/>
<organism evidence="2 3">
    <name type="scientific">Porphyra umbilicalis</name>
    <name type="common">Purple laver</name>
    <name type="synonym">Red alga</name>
    <dbReference type="NCBI Taxonomy" id="2786"/>
    <lineage>
        <taxon>Eukaryota</taxon>
        <taxon>Rhodophyta</taxon>
        <taxon>Bangiophyceae</taxon>
        <taxon>Bangiales</taxon>
        <taxon>Bangiaceae</taxon>
        <taxon>Porphyra</taxon>
    </lineage>
</organism>
<evidence type="ECO:0000256" key="1">
    <source>
        <dbReference type="SAM" id="MobiDB-lite"/>
    </source>
</evidence>
<keyword evidence="3" id="KW-1185">Reference proteome</keyword>
<reference evidence="2 3" key="1">
    <citation type="submission" date="2017-03" db="EMBL/GenBank/DDBJ databases">
        <title>WGS assembly of Porphyra umbilicalis.</title>
        <authorList>
            <person name="Brawley S.H."/>
            <person name="Blouin N.A."/>
            <person name="Ficko-Blean E."/>
            <person name="Wheeler G.L."/>
            <person name="Lohr M."/>
            <person name="Goodson H.V."/>
            <person name="Jenkins J.W."/>
            <person name="Blaby-Haas C.E."/>
            <person name="Helliwell K.E."/>
            <person name="Chan C."/>
            <person name="Marriage T."/>
            <person name="Bhattacharya D."/>
            <person name="Klein A.S."/>
            <person name="Badis Y."/>
            <person name="Brodie J."/>
            <person name="Cao Y."/>
            <person name="Collen J."/>
            <person name="Dittami S.M."/>
            <person name="Gachon C.M."/>
            <person name="Green B.R."/>
            <person name="Karpowicz S."/>
            <person name="Kim J.W."/>
            <person name="Kudahl U."/>
            <person name="Lin S."/>
            <person name="Michel G."/>
            <person name="Mittag M."/>
            <person name="Olson B.J."/>
            <person name="Pangilinan J."/>
            <person name="Peng Y."/>
            <person name="Qiu H."/>
            <person name="Shu S."/>
            <person name="Singer J.T."/>
            <person name="Smith A.G."/>
            <person name="Sprecher B.N."/>
            <person name="Wagner V."/>
            <person name="Wang W."/>
            <person name="Wang Z.-Y."/>
            <person name="Yan J."/>
            <person name="Yarish C."/>
            <person name="Zoeuner-Riek S."/>
            <person name="Zhuang Y."/>
            <person name="Zou Y."/>
            <person name="Lindquist E.A."/>
            <person name="Grimwood J."/>
            <person name="Barry K."/>
            <person name="Rokhsar D.S."/>
            <person name="Schmutz J."/>
            <person name="Stiller J.W."/>
            <person name="Grossman A.R."/>
            <person name="Prochnik S.E."/>
        </authorList>
    </citation>
    <scope>NUCLEOTIDE SEQUENCE [LARGE SCALE GENOMIC DNA]</scope>
    <source>
        <strain evidence="2">4086291</strain>
    </source>
</reference>